<evidence type="ECO:0000313" key="1">
    <source>
        <dbReference type="EMBL" id="OLP80625.1"/>
    </source>
</evidence>
<accession>A0A1Q9CCH1</accession>
<reference evidence="1 2" key="1">
    <citation type="submission" date="2016-02" db="EMBL/GenBank/DDBJ databases">
        <title>Genome analysis of coral dinoflagellate symbionts highlights evolutionary adaptations to a symbiotic lifestyle.</title>
        <authorList>
            <person name="Aranda M."/>
            <person name="Li Y."/>
            <person name="Liew Y.J."/>
            <person name="Baumgarten S."/>
            <person name="Simakov O."/>
            <person name="Wilson M."/>
            <person name="Piel J."/>
            <person name="Ashoor H."/>
            <person name="Bougouffa S."/>
            <person name="Bajic V.B."/>
            <person name="Ryu T."/>
            <person name="Ravasi T."/>
            <person name="Bayer T."/>
            <person name="Micklem G."/>
            <person name="Kim H."/>
            <person name="Bhak J."/>
            <person name="Lajeunesse T.C."/>
            <person name="Voolstra C.R."/>
        </authorList>
    </citation>
    <scope>NUCLEOTIDE SEQUENCE [LARGE SCALE GENOMIC DNA]</scope>
    <source>
        <strain evidence="1 2">CCMP2467</strain>
    </source>
</reference>
<proteinExistence type="predicted"/>
<dbReference type="Proteomes" id="UP000186817">
    <property type="component" value="Unassembled WGS sequence"/>
</dbReference>
<dbReference type="OrthoDB" id="417101at2759"/>
<comment type="caution">
    <text evidence="1">The sequence shown here is derived from an EMBL/GenBank/DDBJ whole genome shotgun (WGS) entry which is preliminary data.</text>
</comment>
<gene>
    <name evidence="1" type="ORF">AK812_SmicGene38939</name>
</gene>
<evidence type="ECO:0000313" key="2">
    <source>
        <dbReference type="Proteomes" id="UP000186817"/>
    </source>
</evidence>
<keyword evidence="2" id="KW-1185">Reference proteome</keyword>
<dbReference type="AlphaFoldDB" id="A0A1Q9CCH1"/>
<sequence length="106" mass="10828">MAVSTSCPDQGSKALDLAILRSESSPALGVRTDPGIVALSQKLAVASLKATFGLASDVMAAASCCQGRSPAFLALSEASWSLDELTDAIQKLKGIKSGDAIGLLEY</sequence>
<name>A0A1Q9CCH1_SYMMI</name>
<protein>
    <submittedName>
        <fullName evidence="1">Uncharacterized protein</fullName>
    </submittedName>
</protein>
<organism evidence="1 2">
    <name type="scientific">Symbiodinium microadriaticum</name>
    <name type="common">Dinoflagellate</name>
    <name type="synonym">Zooxanthella microadriatica</name>
    <dbReference type="NCBI Taxonomy" id="2951"/>
    <lineage>
        <taxon>Eukaryota</taxon>
        <taxon>Sar</taxon>
        <taxon>Alveolata</taxon>
        <taxon>Dinophyceae</taxon>
        <taxon>Suessiales</taxon>
        <taxon>Symbiodiniaceae</taxon>
        <taxon>Symbiodinium</taxon>
    </lineage>
</organism>
<dbReference type="EMBL" id="LSRX01001363">
    <property type="protein sequence ID" value="OLP80625.1"/>
    <property type="molecule type" value="Genomic_DNA"/>
</dbReference>